<keyword evidence="1" id="KW-0472">Membrane</keyword>
<keyword evidence="3" id="KW-1185">Reference proteome</keyword>
<dbReference type="InterPro" id="IPR009937">
    <property type="entry name" value="Phage_holin_3_6"/>
</dbReference>
<gene>
    <name evidence="2" type="ORF">SAMN05421780_106224</name>
</gene>
<sequence>MCGKPPEPYRTTMGLFDSFGKMLNVNEFVANLTGYLENRLALAKVEMRQEISDAIGKLMFFLVIAFVGVMALIMTSITLGAFLNFIFNSQFLGYLIVAFLYITTFGLLMRFREHPTVKGKINNAISRFFKEKNKLNTDESQQSSNTQ</sequence>
<dbReference type="STRING" id="927664.SAMN05421780_106224"/>
<accession>A0A1I1K2I6</accession>
<feature type="transmembrane region" description="Helical" evidence="1">
    <location>
        <begin position="58"/>
        <end position="85"/>
    </location>
</feature>
<proteinExistence type="predicted"/>
<reference evidence="2 3" key="1">
    <citation type="submission" date="2016-10" db="EMBL/GenBank/DDBJ databases">
        <authorList>
            <person name="de Groot N.N."/>
        </authorList>
    </citation>
    <scope>NUCLEOTIDE SEQUENCE [LARGE SCALE GENOMIC DNA]</scope>
    <source>
        <strain evidence="2 3">DSM 6793</strain>
    </source>
</reference>
<name>A0A1I1K2I6_9BACT</name>
<feature type="transmembrane region" description="Helical" evidence="1">
    <location>
        <begin position="91"/>
        <end position="111"/>
    </location>
</feature>
<dbReference type="Pfam" id="PF07332">
    <property type="entry name" value="Phage_holin_3_6"/>
    <property type="match status" value="1"/>
</dbReference>
<organism evidence="2 3">
    <name type="scientific">Flexibacter flexilis DSM 6793</name>
    <dbReference type="NCBI Taxonomy" id="927664"/>
    <lineage>
        <taxon>Bacteria</taxon>
        <taxon>Pseudomonadati</taxon>
        <taxon>Bacteroidota</taxon>
        <taxon>Cytophagia</taxon>
        <taxon>Cytophagales</taxon>
        <taxon>Flexibacteraceae</taxon>
        <taxon>Flexibacter</taxon>
    </lineage>
</organism>
<evidence type="ECO:0000313" key="2">
    <source>
        <dbReference type="EMBL" id="SFC55149.1"/>
    </source>
</evidence>
<dbReference type="AlphaFoldDB" id="A0A1I1K2I6"/>
<keyword evidence="1" id="KW-0812">Transmembrane</keyword>
<dbReference type="EMBL" id="FOLE01000006">
    <property type="protein sequence ID" value="SFC55149.1"/>
    <property type="molecule type" value="Genomic_DNA"/>
</dbReference>
<protein>
    <submittedName>
        <fullName evidence="2">Putative Holin-X, holin superfamily III</fullName>
    </submittedName>
</protein>
<dbReference type="Proteomes" id="UP000199514">
    <property type="component" value="Unassembled WGS sequence"/>
</dbReference>
<evidence type="ECO:0000256" key="1">
    <source>
        <dbReference type="SAM" id="Phobius"/>
    </source>
</evidence>
<keyword evidence="1" id="KW-1133">Transmembrane helix</keyword>
<evidence type="ECO:0000313" key="3">
    <source>
        <dbReference type="Proteomes" id="UP000199514"/>
    </source>
</evidence>